<protein>
    <submittedName>
        <fullName evidence="2">Uncharacterized protein</fullName>
    </submittedName>
</protein>
<reference evidence="2" key="1">
    <citation type="submission" date="2022-11" db="UniProtKB">
        <authorList>
            <consortium name="WormBaseParasite"/>
        </authorList>
    </citation>
    <scope>IDENTIFICATION</scope>
</reference>
<name>A0A914GUE0_GLORO</name>
<organism evidence="1 2">
    <name type="scientific">Globodera rostochiensis</name>
    <name type="common">Golden nematode worm</name>
    <name type="synonym">Heterodera rostochiensis</name>
    <dbReference type="NCBI Taxonomy" id="31243"/>
    <lineage>
        <taxon>Eukaryota</taxon>
        <taxon>Metazoa</taxon>
        <taxon>Ecdysozoa</taxon>
        <taxon>Nematoda</taxon>
        <taxon>Chromadorea</taxon>
        <taxon>Rhabditida</taxon>
        <taxon>Tylenchina</taxon>
        <taxon>Tylenchomorpha</taxon>
        <taxon>Tylenchoidea</taxon>
        <taxon>Heteroderidae</taxon>
        <taxon>Heteroderinae</taxon>
        <taxon>Globodera</taxon>
    </lineage>
</organism>
<proteinExistence type="predicted"/>
<evidence type="ECO:0000313" key="2">
    <source>
        <dbReference type="WBParaSite" id="Gr19_v10_g11302.t1"/>
    </source>
</evidence>
<dbReference type="WBParaSite" id="Gr19_v10_g11302.t1">
    <property type="protein sequence ID" value="Gr19_v10_g11302.t1"/>
    <property type="gene ID" value="Gr19_v10_g11302"/>
</dbReference>
<keyword evidence="1" id="KW-1185">Reference proteome</keyword>
<dbReference type="AlphaFoldDB" id="A0A914GUE0"/>
<dbReference type="Proteomes" id="UP000887572">
    <property type="component" value="Unplaced"/>
</dbReference>
<sequence length="100" mass="11164">MCTVNRVRPQIRASKYSLFIKPESPGFFTSLEEGRVSDGGRKLRLGTAHRQVSWSHNLSIKTSTVVTRLNAADLKRCGESGFCWGWSSDGNAALHRDVLR</sequence>
<evidence type="ECO:0000313" key="1">
    <source>
        <dbReference type="Proteomes" id="UP000887572"/>
    </source>
</evidence>
<accession>A0A914GUE0</accession>